<dbReference type="FunFam" id="3.30.565.10:FF:000006">
    <property type="entry name" value="Sensor histidine kinase WalK"/>
    <property type="match status" value="1"/>
</dbReference>
<dbReference type="SUPFAM" id="SSF55874">
    <property type="entry name" value="ATPase domain of HSP90 chaperone/DNA topoisomerase II/histidine kinase"/>
    <property type="match status" value="1"/>
</dbReference>
<name>A0A923MAA1_9BURK</name>
<dbReference type="InterPro" id="IPR003594">
    <property type="entry name" value="HATPase_dom"/>
</dbReference>
<dbReference type="InterPro" id="IPR000014">
    <property type="entry name" value="PAS"/>
</dbReference>
<dbReference type="CDD" id="cd00130">
    <property type="entry name" value="PAS"/>
    <property type="match status" value="1"/>
</dbReference>
<evidence type="ECO:0000256" key="7">
    <source>
        <dbReference type="ARBA" id="ARBA00023136"/>
    </source>
</evidence>
<dbReference type="AlphaFoldDB" id="A0A923MAA1"/>
<evidence type="ECO:0000256" key="4">
    <source>
        <dbReference type="ARBA" id="ARBA00022553"/>
    </source>
</evidence>
<dbReference type="PANTHER" id="PTHR42878:SF15">
    <property type="entry name" value="BACTERIOPHYTOCHROME"/>
    <property type="match status" value="1"/>
</dbReference>
<evidence type="ECO:0000313" key="11">
    <source>
        <dbReference type="EMBL" id="MBC5766255.1"/>
    </source>
</evidence>
<dbReference type="PROSITE" id="PS50109">
    <property type="entry name" value="HIS_KIN"/>
    <property type="match status" value="1"/>
</dbReference>
<reference evidence="11" key="1">
    <citation type="submission" date="2020-08" db="EMBL/GenBank/DDBJ databases">
        <title>Ramlibacter sp. GTP1 16S ribosomal RNA gene genome sequencing and assembly.</title>
        <authorList>
            <person name="Kang M."/>
        </authorList>
    </citation>
    <scope>NUCLEOTIDE SEQUENCE</scope>
    <source>
        <strain evidence="11">GTP1</strain>
    </source>
</reference>
<dbReference type="PANTHER" id="PTHR42878">
    <property type="entry name" value="TWO-COMPONENT HISTIDINE KINASE"/>
    <property type="match status" value="1"/>
</dbReference>
<evidence type="ECO:0000259" key="10">
    <source>
        <dbReference type="PROSITE" id="PS50113"/>
    </source>
</evidence>
<feature type="domain" description="PAS" evidence="9">
    <location>
        <begin position="8"/>
        <end position="78"/>
    </location>
</feature>
<dbReference type="EC" id="2.7.13.3" evidence="3"/>
<dbReference type="PRINTS" id="PR00344">
    <property type="entry name" value="BCTRLSENSOR"/>
</dbReference>
<evidence type="ECO:0000256" key="1">
    <source>
        <dbReference type="ARBA" id="ARBA00000085"/>
    </source>
</evidence>
<dbReference type="SMART" id="SM00091">
    <property type="entry name" value="PAS"/>
    <property type="match status" value="1"/>
</dbReference>
<dbReference type="SUPFAM" id="SSF55785">
    <property type="entry name" value="PYP-like sensor domain (PAS domain)"/>
    <property type="match status" value="1"/>
</dbReference>
<evidence type="ECO:0000256" key="5">
    <source>
        <dbReference type="ARBA" id="ARBA00022679"/>
    </source>
</evidence>
<dbReference type="Gene3D" id="1.10.287.130">
    <property type="match status" value="1"/>
</dbReference>
<dbReference type="InterPro" id="IPR000700">
    <property type="entry name" value="PAS-assoc_C"/>
</dbReference>
<keyword evidence="12" id="KW-1185">Reference proteome</keyword>
<dbReference type="PROSITE" id="PS50112">
    <property type="entry name" value="PAS"/>
    <property type="match status" value="1"/>
</dbReference>
<dbReference type="Pfam" id="PF00512">
    <property type="entry name" value="HisKA"/>
    <property type="match status" value="1"/>
</dbReference>
<evidence type="ECO:0000259" key="9">
    <source>
        <dbReference type="PROSITE" id="PS50112"/>
    </source>
</evidence>
<dbReference type="Pfam" id="PF08448">
    <property type="entry name" value="PAS_4"/>
    <property type="match status" value="1"/>
</dbReference>
<evidence type="ECO:0000256" key="6">
    <source>
        <dbReference type="ARBA" id="ARBA00022777"/>
    </source>
</evidence>
<dbReference type="InterPro" id="IPR036890">
    <property type="entry name" value="HATPase_C_sf"/>
</dbReference>
<dbReference type="SMART" id="SM00388">
    <property type="entry name" value="HisKA"/>
    <property type="match status" value="1"/>
</dbReference>
<protein>
    <recommendedName>
        <fullName evidence="3">histidine kinase</fullName>
        <ecNumber evidence="3">2.7.13.3</ecNumber>
    </recommendedName>
</protein>
<dbReference type="InterPro" id="IPR013656">
    <property type="entry name" value="PAS_4"/>
</dbReference>
<dbReference type="InterPro" id="IPR001610">
    <property type="entry name" value="PAC"/>
</dbReference>
<accession>A0A923MAA1</accession>
<proteinExistence type="predicted"/>
<dbReference type="Gene3D" id="3.30.565.10">
    <property type="entry name" value="Histidine kinase-like ATPase, C-terminal domain"/>
    <property type="match status" value="1"/>
</dbReference>
<dbReference type="GO" id="GO:0000155">
    <property type="term" value="F:phosphorelay sensor kinase activity"/>
    <property type="evidence" value="ECO:0007669"/>
    <property type="project" value="InterPro"/>
</dbReference>
<feature type="domain" description="Histidine kinase" evidence="8">
    <location>
        <begin position="163"/>
        <end position="375"/>
    </location>
</feature>
<dbReference type="GO" id="GO:0000156">
    <property type="term" value="F:phosphorelay response regulator activity"/>
    <property type="evidence" value="ECO:0007669"/>
    <property type="project" value="TreeGrafter"/>
</dbReference>
<keyword evidence="5" id="KW-0808">Transferase</keyword>
<dbReference type="GO" id="GO:0007234">
    <property type="term" value="P:osmosensory signaling via phosphorelay pathway"/>
    <property type="evidence" value="ECO:0007669"/>
    <property type="project" value="TreeGrafter"/>
</dbReference>
<evidence type="ECO:0000256" key="3">
    <source>
        <dbReference type="ARBA" id="ARBA00012438"/>
    </source>
</evidence>
<keyword evidence="6" id="KW-0418">Kinase</keyword>
<dbReference type="PROSITE" id="PS50113">
    <property type="entry name" value="PAC"/>
    <property type="match status" value="1"/>
</dbReference>
<dbReference type="GO" id="GO:0030295">
    <property type="term" value="F:protein kinase activator activity"/>
    <property type="evidence" value="ECO:0007669"/>
    <property type="project" value="TreeGrafter"/>
</dbReference>
<evidence type="ECO:0000259" key="8">
    <source>
        <dbReference type="PROSITE" id="PS50109"/>
    </source>
</evidence>
<dbReference type="Proteomes" id="UP000596827">
    <property type="component" value="Unassembled WGS sequence"/>
</dbReference>
<evidence type="ECO:0000313" key="12">
    <source>
        <dbReference type="Proteomes" id="UP000596827"/>
    </source>
</evidence>
<comment type="subcellular location">
    <subcellularLocation>
        <location evidence="2">Cell inner membrane</location>
        <topology evidence="2">Multi-pass membrane protein</topology>
    </subcellularLocation>
</comment>
<dbReference type="InterPro" id="IPR003661">
    <property type="entry name" value="HisK_dim/P_dom"/>
</dbReference>
<dbReference type="NCBIfam" id="TIGR00229">
    <property type="entry name" value="sensory_box"/>
    <property type="match status" value="1"/>
</dbReference>
<comment type="catalytic activity">
    <reaction evidence="1">
        <text>ATP + protein L-histidine = ADP + protein N-phospho-L-histidine.</text>
        <dbReference type="EC" id="2.7.13.3"/>
    </reaction>
</comment>
<dbReference type="Gene3D" id="3.30.450.20">
    <property type="entry name" value="PAS domain"/>
    <property type="match status" value="1"/>
</dbReference>
<evidence type="ECO:0000256" key="2">
    <source>
        <dbReference type="ARBA" id="ARBA00004429"/>
    </source>
</evidence>
<dbReference type="InterPro" id="IPR050351">
    <property type="entry name" value="BphY/WalK/GraS-like"/>
</dbReference>
<dbReference type="SUPFAM" id="SSF47384">
    <property type="entry name" value="Homodimeric domain of signal transducing histidine kinase"/>
    <property type="match status" value="1"/>
</dbReference>
<organism evidence="11 12">
    <name type="scientific">Ramlibacter albus</name>
    <dbReference type="NCBI Taxonomy" id="2079448"/>
    <lineage>
        <taxon>Bacteria</taxon>
        <taxon>Pseudomonadati</taxon>
        <taxon>Pseudomonadota</taxon>
        <taxon>Betaproteobacteria</taxon>
        <taxon>Burkholderiales</taxon>
        <taxon>Comamonadaceae</taxon>
        <taxon>Ramlibacter</taxon>
    </lineage>
</organism>
<dbReference type="SMART" id="SM00387">
    <property type="entry name" value="HATPase_c"/>
    <property type="match status" value="1"/>
</dbReference>
<dbReference type="GO" id="GO:0005886">
    <property type="term" value="C:plasma membrane"/>
    <property type="evidence" value="ECO:0007669"/>
    <property type="project" value="UniProtKB-SubCell"/>
</dbReference>
<dbReference type="InterPro" id="IPR004358">
    <property type="entry name" value="Sig_transdc_His_kin-like_C"/>
</dbReference>
<keyword evidence="4" id="KW-0597">Phosphoprotein</keyword>
<dbReference type="InterPro" id="IPR035965">
    <property type="entry name" value="PAS-like_dom_sf"/>
</dbReference>
<sequence>MKNDPKAWQAGLELVFRHAATGVAFVAPDGRILRANGALCDMIGYSETELLDMTVARMLHDDEVQADEASRATLLAGAQGPERREVRMRHKRGRSVWAQVTRVLARGPQGEPAFFVDEVQDLTERRRAEKEIVLLNNLLEQRIRRRTRELEESNEDLREFAYSIAHDLRGPLGSIDGFSARLQELLGDRLGERESHYLRRVRAGVQTMAELTDGLLALADISRAELARSSVDLSALASGILERLREQHPERAVRVDVSPTPPAVGDPRLLGNVMENLVGNAWKFSARNPSACISFGSEVGDDGLRYFVRDNGAGFDAEHAGKLFTPFQRLHSVGEFAGNGIGLALVRKIVGRHGGQVWAQSRPGEGATFWFTLAS</sequence>
<dbReference type="Pfam" id="PF02518">
    <property type="entry name" value="HATPase_c"/>
    <property type="match status" value="1"/>
</dbReference>
<dbReference type="SMART" id="SM00086">
    <property type="entry name" value="PAC"/>
    <property type="match status" value="1"/>
</dbReference>
<dbReference type="InterPro" id="IPR005467">
    <property type="entry name" value="His_kinase_dom"/>
</dbReference>
<dbReference type="RefSeq" id="WP_187082724.1">
    <property type="nucleotide sequence ID" value="NZ_JACORU010000006.1"/>
</dbReference>
<dbReference type="CDD" id="cd00082">
    <property type="entry name" value="HisKA"/>
    <property type="match status" value="1"/>
</dbReference>
<gene>
    <name evidence="11" type="ORF">H8R02_17440</name>
</gene>
<comment type="caution">
    <text evidence="11">The sequence shown here is derived from an EMBL/GenBank/DDBJ whole genome shotgun (WGS) entry which is preliminary data.</text>
</comment>
<feature type="domain" description="PAC" evidence="10">
    <location>
        <begin position="82"/>
        <end position="134"/>
    </location>
</feature>
<dbReference type="InterPro" id="IPR036097">
    <property type="entry name" value="HisK_dim/P_sf"/>
</dbReference>
<keyword evidence="7" id="KW-0472">Membrane</keyword>
<dbReference type="EMBL" id="JACORU010000006">
    <property type="protein sequence ID" value="MBC5766255.1"/>
    <property type="molecule type" value="Genomic_DNA"/>
</dbReference>